<name>A0A2P2MYM9_RHIMU</name>
<evidence type="ECO:0000313" key="1">
    <source>
        <dbReference type="EMBL" id="MBX35327.1"/>
    </source>
</evidence>
<reference evidence="1" key="1">
    <citation type="submission" date="2018-02" db="EMBL/GenBank/DDBJ databases">
        <title>Rhizophora mucronata_Transcriptome.</title>
        <authorList>
            <person name="Meera S.P."/>
            <person name="Sreeshan A."/>
            <person name="Augustine A."/>
        </authorList>
    </citation>
    <scope>NUCLEOTIDE SEQUENCE</scope>
    <source>
        <tissue evidence="1">Leaf</tissue>
    </source>
</reference>
<sequence length="24" mass="2963">MYKITFMLRGELLTKNIHLVFYCK</sequence>
<accession>A0A2P2MYM9</accession>
<organism evidence="1">
    <name type="scientific">Rhizophora mucronata</name>
    <name type="common">Asiatic mangrove</name>
    <dbReference type="NCBI Taxonomy" id="61149"/>
    <lineage>
        <taxon>Eukaryota</taxon>
        <taxon>Viridiplantae</taxon>
        <taxon>Streptophyta</taxon>
        <taxon>Embryophyta</taxon>
        <taxon>Tracheophyta</taxon>
        <taxon>Spermatophyta</taxon>
        <taxon>Magnoliopsida</taxon>
        <taxon>eudicotyledons</taxon>
        <taxon>Gunneridae</taxon>
        <taxon>Pentapetalae</taxon>
        <taxon>rosids</taxon>
        <taxon>fabids</taxon>
        <taxon>Malpighiales</taxon>
        <taxon>Rhizophoraceae</taxon>
        <taxon>Rhizophora</taxon>
    </lineage>
</organism>
<dbReference type="EMBL" id="GGEC01054843">
    <property type="protein sequence ID" value="MBX35327.1"/>
    <property type="molecule type" value="Transcribed_RNA"/>
</dbReference>
<proteinExistence type="predicted"/>
<dbReference type="AlphaFoldDB" id="A0A2P2MYM9"/>
<protein>
    <submittedName>
        <fullName evidence="1">Uncharacterized protein</fullName>
    </submittedName>
</protein>